<dbReference type="Proteomes" id="UP001141806">
    <property type="component" value="Unassembled WGS sequence"/>
</dbReference>
<feature type="transmembrane region" description="Helical" evidence="2">
    <location>
        <begin position="193"/>
        <end position="212"/>
    </location>
</feature>
<organism evidence="3 4">
    <name type="scientific">Protea cynaroides</name>
    <dbReference type="NCBI Taxonomy" id="273540"/>
    <lineage>
        <taxon>Eukaryota</taxon>
        <taxon>Viridiplantae</taxon>
        <taxon>Streptophyta</taxon>
        <taxon>Embryophyta</taxon>
        <taxon>Tracheophyta</taxon>
        <taxon>Spermatophyta</taxon>
        <taxon>Magnoliopsida</taxon>
        <taxon>Proteales</taxon>
        <taxon>Proteaceae</taxon>
        <taxon>Protea</taxon>
    </lineage>
</organism>
<dbReference type="PANTHER" id="PTHR34116">
    <property type="entry name" value="PLASMINOGEN ACTIVATOR INHIBITOR"/>
    <property type="match status" value="1"/>
</dbReference>
<keyword evidence="2" id="KW-1133">Transmembrane helix</keyword>
<dbReference type="InterPro" id="IPR016971">
    <property type="entry name" value="UCP031277"/>
</dbReference>
<dbReference type="EMBL" id="JAMYWD010000007">
    <property type="protein sequence ID" value="KAJ4966459.1"/>
    <property type="molecule type" value="Genomic_DNA"/>
</dbReference>
<protein>
    <submittedName>
        <fullName evidence="3">Uncharacterized protein</fullName>
    </submittedName>
</protein>
<evidence type="ECO:0000313" key="4">
    <source>
        <dbReference type="Proteomes" id="UP001141806"/>
    </source>
</evidence>
<feature type="transmembrane region" description="Helical" evidence="2">
    <location>
        <begin position="12"/>
        <end position="35"/>
    </location>
</feature>
<dbReference type="PIRSF" id="PIRSF031277">
    <property type="entry name" value="UCP031277"/>
    <property type="match status" value="1"/>
</dbReference>
<proteinExistence type="predicted"/>
<dbReference type="AlphaFoldDB" id="A0A9Q0K9Q6"/>
<feature type="region of interest" description="Disordered" evidence="1">
    <location>
        <begin position="373"/>
        <end position="394"/>
    </location>
</feature>
<keyword evidence="4" id="KW-1185">Reference proteome</keyword>
<feature type="transmembrane region" description="Helical" evidence="2">
    <location>
        <begin position="141"/>
        <end position="165"/>
    </location>
</feature>
<sequence>MPLTRLVTEAFGVVTISLVFILVLFGVLCILYSVYFRARIRGQGFAQLRYFNGPWIIRIALICFAIWWGFGEIVRLSFLRRGIVLHFFTLKWQEIACKIYILSNLGFSEPCLVLTLMFLLRASLQKRDSGTLSHQWNGKTASYVLLYCVPLFVLQFIIILIGLRFSSENFVQKMPHSFFTTVVHHEEIALCTYPLLSTIVLGLFAILVNVYLLCLGRRMVYLVINKGLRRRVYWLIFFVSGILPLRVLLLGLSVLSRPEHVLFEAIIFLAFVVLLSCAGVGITVLVYCPVADSLALRLMRDLEVRGRSNDNNETDLIANQSLLETCSASVGRNSDASTKRGSISFRTMVKDDTSTEVVEELCLFSPESHRLVSPPGSPPLPGWPMLPLKHVSEQ</sequence>
<feature type="transmembrane region" description="Helical" evidence="2">
    <location>
        <begin position="55"/>
        <end position="79"/>
    </location>
</feature>
<keyword evidence="2" id="KW-0472">Membrane</keyword>
<name>A0A9Q0K9Q6_9MAGN</name>
<keyword evidence="2" id="KW-0812">Transmembrane</keyword>
<dbReference type="PANTHER" id="PTHR34116:SF2">
    <property type="entry name" value="THH1_TOM1_TOM3 DOMAIN-CONTAINING PROTEIN"/>
    <property type="match status" value="1"/>
</dbReference>
<evidence type="ECO:0000256" key="1">
    <source>
        <dbReference type="SAM" id="MobiDB-lite"/>
    </source>
</evidence>
<feature type="transmembrane region" description="Helical" evidence="2">
    <location>
        <begin position="232"/>
        <end position="254"/>
    </location>
</feature>
<feature type="transmembrane region" description="Helical" evidence="2">
    <location>
        <begin position="99"/>
        <end position="120"/>
    </location>
</feature>
<dbReference type="OrthoDB" id="1869454at2759"/>
<evidence type="ECO:0000313" key="3">
    <source>
        <dbReference type="EMBL" id="KAJ4966459.1"/>
    </source>
</evidence>
<evidence type="ECO:0000256" key="2">
    <source>
        <dbReference type="SAM" id="Phobius"/>
    </source>
</evidence>
<gene>
    <name evidence="3" type="ORF">NE237_018308</name>
</gene>
<accession>A0A9Q0K9Q6</accession>
<reference evidence="3" key="1">
    <citation type="journal article" date="2023" name="Plant J.">
        <title>The genome of the king protea, Protea cynaroides.</title>
        <authorList>
            <person name="Chang J."/>
            <person name="Duong T.A."/>
            <person name="Schoeman C."/>
            <person name="Ma X."/>
            <person name="Roodt D."/>
            <person name="Barker N."/>
            <person name="Li Z."/>
            <person name="Van de Peer Y."/>
            <person name="Mizrachi E."/>
        </authorList>
    </citation>
    <scope>NUCLEOTIDE SEQUENCE</scope>
    <source>
        <tissue evidence="3">Young leaves</tissue>
    </source>
</reference>
<feature type="transmembrane region" description="Helical" evidence="2">
    <location>
        <begin position="266"/>
        <end position="290"/>
    </location>
</feature>
<feature type="compositionally biased region" description="Pro residues" evidence="1">
    <location>
        <begin position="375"/>
        <end position="384"/>
    </location>
</feature>
<comment type="caution">
    <text evidence="3">The sequence shown here is derived from an EMBL/GenBank/DDBJ whole genome shotgun (WGS) entry which is preliminary data.</text>
</comment>